<dbReference type="CDD" id="cd00158">
    <property type="entry name" value="RHOD"/>
    <property type="match status" value="1"/>
</dbReference>
<dbReference type="AlphaFoldDB" id="A0A6S6S075"/>
<dbReference type="InterPro" id="IPR001763">
    <property type="entry name" value="Rhodanese-like_dom"/>
</dbReference>
<dbReference type="Pfam" id="PF00753">
    <property type="entry name" value="Lactamase_B"/>
    <property type="match status" value="1"/>
</dbReference>
<dbReference type="SMART" id="SM00849">
    <property type="entry name" value="Lactamase_B"/>
    <property type="match status" value="1"/>
</dbReference>
<protein>
    <submittedName>
        <fullName evidence="2">SoxH protein, homolog</fullName>
    </submittedName>
</protein>
<dbReference type="SMART" id="SM00450">
    <property type="entry name" value="RHOD"/>
    <property type="match status" value="1"/>
</dbReference>
<dbReference type="CDD" id="cd16282">
    <property type="entry name" value="metallo-hydrolase-like_MBL-fold"/>
    <property type="match status" value="1"/>
</dbReference>
<proteinExistence type="predicted"/>
<dbReference type="Gene3D" id="3.60.15.10">
    <property type="entry name" value="Ribonuclease Z/Hydroxyacylglutathione hydrolase-like"/>
    <property type="match status" value="1"/>
</dbReference>
<evidence type="ECO:0000259" key="1">
    <source>
        <dbReference type="PROSITE" id="PS50206"/>
    </source>
</evidence>
<feature type="non-terminal residue" evidence="2">
    <location>
        <position position="1"/>
    </location>
</feature>
<gene>
    <name evidence="2" type="ORF">HELGO_WM73057</name>
</gene>
<dbReference type="EMBL" id="CACVAV010000048">
    <property type="protein sequence ID" value="CAA6802840.1"/>
    <property type="molecule type" value="Genomic_DNA"/>
</dbReference>
<dbReference type="PROSITE" id="PS50206">
    <property type="entry name" value="RHODANESE_3"/>
    <property type="match status" value="1"/>
</dbReference>
<dbReference type="PANTHER" id="PTHR42951">
    <property type="entry name" value="METALLO-BETA-LACTAMASE DOMAIN-CONTAINING"/>
    <property type="match status" value="1"/>
</dbReference>
<dbReference type="InterPro" id="IPR001279">
    <property type="entry name" value="Metallo-B-lactamas"/>
</dbReference>
<organism evidence="2">
    <name type="scientific">uncultured Thiotrichaceae bacterium</name>
    <dbReference type="NCBI Taxonomy" id="298394"/>
    <lineage>
        <taxon>Bacteria</taxon>
        <taxon>Pseudomonadati</taxon>
        <taxon>Pseudomonadota</taxon>
        <taxon>Gammaproteobacteria</taxon>
        <taxon>Thiotrichales</taxon>
        <taxon>Thiotrichaceae</taxon>
        <taxon>environmental samples</taxon>
    </lineage>
</organism>
<dbReference type="InterPro" id="IPR050855">
    <property type="entry name" value="NDM-1-like"/>
</dbReference>
<dbReference type="SUPFAM" id="SSF52821">
    <property type="entry name" value="Rhodanese/Cell cycle control phosphatase"/>
    <property type="match status" value="1"/>
</dbReference>
<sequence length="436" mass="48867">ESNAPAPATDETPARNVPALTAAAKAILDEVNKRITNINTQELQTLLKEQPMTQLIDVRTPQEISLLGGHIDAPRHRNIMRGWIEMQIDGLIPDKDTPIVVYCGVNQRSPLAADTLMKLGYSNVKNYEDGFFAWKDAGLPVEIMDKAPDSFLYSLPEEVIPGVWSAIGATAPPTYDNSGHNNNLSFVITDDGVVVMNAGESYLLAESLHDEIKKRTDQPVKYVVLENGQGHAMLGAGYWQEQGAKVIMHQDAWHEVEERREQIVQRTAPRRDKNYRTEIVKPDILLAEDKMDLTLGSWKMEVLRPGPAHSPGDIMLWLPEKKLAISGDLAFHQRLLPVFEETDTAAWIETWPKFEALGAEYIIPGHGSPVTDISILTRYTRDYLAYMRGQVEEILDEGGSLQDAYEIDQSAYAHLDTFDELSLRNAATIFRAMEFE</sequence>
<name>A0A6S6S075_9GAMM</name>
<accession>A0A6S6S075</accession>
<dbReference type="InterPro" id="IPR036873">
    <property type="entry name" value="Rhodanese-like_dom_sf"/>
</dbReference>
<dbReference type="SUPFAM" id="SSF56281">
    <property type="entry name" value="Metallo-hydrolase/oxidoreductase"/>
    <property type="match status" value="1"/>
</dbReference>
<dbReference type="InterPro" id="IPR036866">
    <property type="entry name" value="RibonucZ/Hydroxyglut_hydro"/>
</dbReference>
<dbReference type="PANTHER" id="PTHR42951:SF20">
    <property type="entry name" value="BETA LACTAMASE"/>
    <property type="match status" value="1"/>
</dbReference>
<reference evidence="2" key="1">
    <citation type="submission" date="2020-01" db="EMBL/GenBank/DDBJ databases">
        <authorList>
            <person name="Meier V. D."/>
            <person name="Meier V D."/>
        </authorList>
    </citation>
    <scope>NUCLEOTIDE SEQUENCE</scope>
    <source>
        <strain evidence="2">HLG_WM_MAG_08</strain>
    </source>
</reference>
<dbReference type="Gene3D" id="3.40.250.10">
    <property type="entry name" value="Rhodanese-like domain"/>
    <property type="match status" value="1"/>
</dbReference>
<feature type="domain" description="Rhodanese" evidence="1">
    <location>
        <begin position="49"/>
        <end position="143"/>
    </location>
</feature>
<evidence type="ECO:0000313" key="2">
    <source>
        <dbReference type="EMBL" id="CAA6802840.1"/>
    </source>
</evidence>
<dbReference type="Pfam" id="PF00581">
    <property type="entry name" value="Rhodanese"/>
    <property type="match status" value="1"/>
</dbReference>